<name>A0ABS1H248_9BACL</name>
<organism evidence="1 2">
    <name type="scientific">Viridibacillus soli</name>
    <dbReference type="NCBI Taxonomy" id="2798301"/>
    <lineage>
        <taxon>Bacteria</taxon>
        <taxon>Bacillati</taxon>
        <taxon>Bacillota</taxon>
        <taxon>Bacilli</taxon>
        <taxon>Bacillales</taxon>
        <taxon>Caryophanaceae</taxon>
        <taxon>Viridibacillus</taxon>
    </lineage>
</organism>
<reference evidence="1 2" key="1">
    <citation type="submission" date="2020-12" db="EMBL/GenBank/DDBJ databases">
        <title>YIM B01967 draft genome.</title>
        <authorList>
            <person name="Yan X."/>
        </authorList>
    </citation>
    <scope>NUCLEOTIDE SEQUENCE [LARGE SCALE GENOMIC DNA]</scope>
    <source>
        <strain evidence="1 2">YIM B01967</strain>
    </source>
</reference>
<protein>
    <submittedName>
        <fullName evidence="1">Uncharacterized protein</fullName>
    </submittedName>
</protein>
<dbReference type="Proteomes" id="UP000618943">
    <property type="component" value="Unassembled WGS sequence"/>
</dbReference>
<evidence type="ECO:0000313" key="1">
    <source>
        <dbReference type="EMBL" id="MBK3493386.1"/>
    </source>
</evidence>
<evidence type="ECO:0000313" key="2">
    <source>
        <dbReference type="Proteomes" id="UP000618943"/>
    </source>
</evidence>
<comment type="caution">
    <text evidence="1">The sequence shown here is derived from an EMBL/GenBank/DDBJ whole genome shotgun (WGS) entry which is preliminary data.</text>
</comment>
<dbReference type="EMBL" id="JAEOAH010000001">
    <property type="protein sequence ID" value="MBK3493386.1"/>
    <property type="molecule type" value="Genomic_DNA"/>
</dbReference>
<gene>
    <name evidence="1" type="ORF">JFL43_00575</name>
</gene>
<accession>A0ABS1H248</accession>
<sequence length="48" mass="5432">MTIKKENAIPTLTPIAKCVTSDTLTKKRLMKSMITFNTIIALRIVIIR</sequence>
<keyword evidence="2" id="KW-1185">Reference proteome</keyword>
<proteinExistence type="predicted"/>
<dbReference type="RefSeq" id="WP_200747506.1">
    <property type="nucleotide sequence ID" value="NZ_JAEOAH010000001.1"/>
</dbReference>